<sequence>MGSQGYRYSSSGSGCNQSPGGFTTPLKQRSRPDVLCVVPCTVSHLHSASETHNGFTVGETELTMVSLVGIVKRVTSSMSSLLFLLDDMTGPPIDARFWHDSEEDGVKNSVIPPGTYVKVIGRLRSFENHRSVIGLKLRRLQDLNEITSHILEVVQAHMRNRRAPLNKVNETTPSSNRSELHPSVKKVEGVSLDPDSGFSPIQNEVFNLVKGCSDHQGLSLLALRNRVKPQYASHVKQCLQFLKDEGHIYTTVDDNHFKTTYD</sequence>
<dbReference type="GO" id="GO:0035861">
    <property type="term" value="C:site of double-strand break"/>
    <property type="evidence" value="ECO:0007669"/>
    <property type="project" value="TreeGrafter"/>
</dbReference>
<keyword evidence="8" id="KW-1185">Reference proteome</keyword>
<dbReference type="GO" id="GO:0003697">
    <property type="term" value="F:single-stranded DNA binding"/>
    <property type="evidence" value="ECO:0007669"/>
    <property type="project" value="TreeGrafter"/>
</dbReference>
<dbReference type="OrthoDB" id="25571at2759"/>
<evidence type="ECO:0000256" key="4">
    <source>
        <dbReference type="ARBA" id="ARBA00023125"/>
    </source>
</evidence>
<dbReference type="SUPFAM" id="SSF50249">
    <property type="entry name" value="Nucleic acid-binding proteins"/>
    <property type="match status" value="1"/>
</dbReference>
<dbReference type="PANTHER" id="PTHR13989">
    <property type="entry name" value="REPLICATION PROTEIN A-RELATED"/>
    <property type="match status" value="1"/>
</dbReference>
<dbReference type="AlphaFoldDB" id="A0A6P3W145"/>
<feature type="domain" description="Replication protein A C-terminal" evidence="7">
    <location>
        <begin position="171"/>
        <end position="255"/>
    </location>
</feature>
<dbReference type="InterPro" id="IPR036390">
    <property type="entry name" value="WH_DNA-bd_sf"/>
</dbReference>
<keyword evidence="5" id="KW-0539">Nucleus</keyword>
<feature type="compositionally biased region" description="Polar residues" evidence="6">
    <location>
        <begin position="15"/>
        <end position="26"/>
    </location>
</feature>
<evidence type="ECO:0000313" key="8">
    <source>
        <dbReference type="Proteomes" id="UP000515152"/>
    </source>
</evidence>
<feature type="region of interest" description="Disordered" evidence="6">
    <location>
        <begin position="1"/>
        <end position="26"/>
    </location>
</feature>
<dbReference type="GO" id="GO:0006260">
    <property type="term" value="P:DNA replication"/>
    <property type="evidence" value="ECO:0007669"/>
    <property type="project" value="UniProtKB-KW"/>
</dbReference>
<dbReference type="GO" id="GO:0000781">
    <property type="term" value="C:chromosome, telomeric region"/>
    <property type="evidence" value="ECO:0007669"/>
    <property type="project" value="TreeGrafter"/>
</dbReference>
<dbReference type="InterPro" id="IPR014646">
    <property type="entry name" value="Rfa2/RPA32"/>
</dbReference>
<feature type="compositionally biased region" description="Low complexity" evidence="6">
    <location>
        <begin position="1"/>
        <end position="14"/>
    </location>
</feature>
<dbReference type="InterPro" id="IPR040260">
    <property type="entry name" value="RFA2-like"/>
</dbReference>
<gene>
    <name evidence="9" type="primary">LOC105903626</name>
</gene>
<keyword evidence="3" id="KW-0235">DNA replication</keyword>
<reference evidence="9" key="1">
    <citation type="submission" date="2025-08" db="UniProtKB">
        <authorList>
            <consortium name="RefSeq"/>
        </authorList>
    </citation>
    <scope>IDENTIFICATION</scope>
</reference>
<organism evidence="8 9">
    <name type="scientific">Clupea harengus</name>
    <name type="common">Atlantic herring</name>
    <dbReference type="NCBI Taxonomy" id="7950"/>
    <lineage>
        <taxon>Eukaryota</taxon>
        <taxon>Metazoa</taxon>
        <taxon>Chordata</taxon>
        <taxon>Craniata</taxon>
        <taxon>Vertebrata</taxon>
        <taxon>Euteleostomi</taxon>
        <taxon>Actinopterygii</taxon>
        <taxon>Neopterygii</taxon>
        <taxon>Teleostei</taxon>
        <taxon>Clupei</taxon>
        <taxon>Clupeiformes</taxon>
        <taxon>Clupeoidei</taxon>
        <taxon>Clupeidae</taxon>
        <taxon>Clupea</taxon>
    </lineage>
</organism>
<dbReference type="InterPro" id="IPR012340">
    <property type="entry name" value="NA-bd_OB-fold"/>
</dbReference>
<name>A0A6P3W145_CLUHA</name>
<dbReference type="CDD" id="cd04478">
    <property type="entry name" value="RPA2_DBD_D"/>
    <property type="match status" value="1"/>
</dbReference>
<evidence type="ECO:0000256" key="3">
    <source>
        <dbReference type="ARBA" id="ARBA00022705"/>
    </source>
</evidence>
<dbReference type="RefSeq" id="XP_012686855.2">
    <property type="nucleotide sequence ID" value="XM_012831401.3"/>
</dbReference>
<proteinExistence type="inferred from homology"/>
<dbReference type="Proteomes" id="UP000515152">
    <property type="component" value="Chromosome 19"/>
</dbReference>
<evidence type="ECO:0000256" key="2">
    <source>
        <dbReference type="ARBA" id="ARBA00007815"/>
    </source>
</evidence>
<dbReference type="PIRSF" id="PIRSF036949">
    <property type="entry name" value="RPA32"/>
    <property type="match status" value="1"/>
</dbReference>
<dbReference type="GeneID" id="105903626"/>
<dbReference type="GO" id="GO:0000724">
    <property type="term" value="P:double-strand break repair via homologous recombination"/>
    <property type="evidence" value="ECO:0007669"/>
    <property type="project" value="TreeGrafter"/>
</dbReference>
<dbReference type="InterPro" id="IPR014892">
    <property type="entry name" value="RPA_C"/>
</dbReference>
<dbReference type="KEGG" id="char:105903626"/>
<evidence type="ECO:0000259" key="7">
    <source>
        <dbReference type="Pfam" id="PF08784"/>
    </source>
</evidence>
<dbReference type="PANTHER" id="PTHR13989:SF16">
    <property type="entry name" value="REPLICATION PROTEIN A2"/>
    <property type="match status" value="1"/>
</dbReference>
<dbReference type="GO" id="GO:0005662">
    <property type="term" value="C:DNA replication factor A complex"/>
    <property type="evidence" value="ECO:0007669"/>
    <property type="project" value="TreeGrafter"/>
</dbReference>
<dbReference type="InterPro" id="IPR036388">
    <property type="entry name" value="WH-like_DNA-bd_sf"/>
</dbReference>
<dbReference type="GO" id="GO:0006289">
    <property type="term" value="P:nucleotide-excision repair"/>
    <property type="evidence" value="ECO:0007669"/>
    <property type="project" value="TreeGrafter"/>
</dbReference>
<dbReference type="Gene3D" id="1.10.10.10">
    <property type="entry name" value="Winged helix-like DNA-binding domain superfamily/Winged helix DNA-binding domain"/>
    <property type="match status" value="1"/>
</dbReference>
<evidence type="ECO:0000256" key="1">
    <source>
        <dbReference type="ARBA" id="ARBA00004123"/>
    </source>
</evidence>
<protein>
    <submittedName>
        <fullName evidence="9">Replication protein A 32 kDa subunit-like</fullName>
    </submittedName>
</protein>
<keyword evidence="4" id="KW-0238">DNA-binding</keyword>
<evidence type="ECO:0000256" key="6">
    <source>
        <dbReference type="SAM" id="MobiDB-lite"/>
    </source>
</evidence>
<accession>A0A6P3W145</accession>
<comment type="similarity">
    <text evidence="2">Belongs to the replication factor A protein 2 family.</text>
</comment>
<dbReference type="SUPFAM" id="SSF46785">
    <property type="entry name" value="Winged helix' DNA-binding domain"/>
    <property type="match status" value="1"/>
</dbReference>
<dbReference type="Pfam" id="PF08784">
    <property type="entry name" value="RPA_C"/>
    <property type="match status" value="1"/>
</dbReference>
<evidence type="ECO:0000256" key="5">
    <source>
        <dbReference type="ARBA" id="ARBA00023242"/>
    </source>
</evidence>
<comment type="subcellular location">
    <subcellularLocation>
        <location evidence="1">Nucleus</location>
    </subcellularLocation>
</comment>
<evidence type="ECO:0000313" key="9">
    <source>
        <dbReference type="RefSeq" id="XP_012686855.2"/>
    </source>
</evidence>
<dbReference type="FunFam" id="1.10.10.10:FF:000168">
    <property type="entry name" value="Replication protein A 32 kDa subunit"/>
    <property type="match status" value="1"/>
</dbReference>
<dbReference type="Gene3D" id="2.40.50.140">
    <property type="entry name" value="Nucleic acid-binding proteins"/>
    <property type="match status" value="1"/>
</dbReference>